<evidence type="ECO:0000256" key="5">
    <source>
        <dbReference type="ARBA" id="ARBA00023136"/>
    </source>
</evidence>
<name>A0A9J6P8W5_9CLOT</name>
<evidence type="ECO:0000256" key="6">
    <source>
        <dbReference type="ARBA" id="ARBA00023180"/>
    </source>
</evidence>
<comment type="caution">
    <text evidence="9">The sequence shown here is derived from an EMBL/GenBank/DDBJ whole genome shotgun (WGS) entry which is preliminary data.</text>
</comment>
<dbReference type="Pfam" id="PF05154">
    <property type="entry name" value="TM2"/>
    <property type="match status" value="1"/>
</dbReference>
<evidence type="ECO:0000256" key="7">
    <source>
        <dbReference type="SAM" id="Phobius"/>
    </source>
</evidence>
<evidence type="ECO:0000256" key="1">
    <source>
        <dbReference type="ARBA" id="ARBA00004141"/>
    </source>
</evidence>
<dbReference type="EMBL" id="JAGSOJ010000004">
    <property type="protein sequence ID" value="MCM1991864.1"/>
    <property type="molecule type" value="Genomic_DNA"/>
</dbReference>
<evidence type="ECO:0000256" key="4">
    <source>
        <dbReference type="ARBA" id="ARBA00022989"/>
    </source>
</evidence>
<evidence type="ECO:0000256" key="3">
    <source>
        <dbReference type="ARBA" id="ARBA00022729"/>
    </source>
</evidence>
<dbReference type="Proteomes" id="UP001056429">
    <property type="component" value="Unassembled WGS sequence"/>
</dbReference>
<evidence type="ECO:0000313" key="9">
    <source>
        <dbReference type="EMBL" id="MCM1991864.1"/>
    </source>
</evidence>
<reference evidence="9" key="1">
    <citation type="journal article" date="2021" name="mSystems">
        <title>Bacteria and Archaea Synergistically Convert Glycine Betaine to Biogenic Methane in the Formosa Cold Seep of the South China Sea.</title>
        <authorList>
            <person name="Li L."/>
            <person name="Zhang W."/>
            <person name="Zhang S."/>
            <person name="Song L."/>
            <person name="Sun Q."/>
            <person name="Zhang H."/>
            <person name="Xiang H."/>
            <person name="Dong X."/>
        </authorList>
    </citation>
    <scope>NUCLEOTIDE SEQUENCE</scope>
    <source>
        <strain evidence="9">ZWT</strain>
    </source>
</reference>
<evidence type="ECO:0000256" key="2">
    <source>
        <dbReference type="ARBA" id="ARBA00022692"/>
    </source>
</evidence>
<protein>
    <submittedName>
        <fullName evidence="9">TM2 domain-containing protein</fullName>
    </submittedName>
</protein>
<gene>
    <name evidence="9" type="ORF">KDK92_19160</name>
</gene>
<keyword evidence="4 7" id="KW-1133">Transmembrane helix</keyword>
<organism evidence="9 10">
    <name type="scientific">Oceanirhabdus seepicola</name>
    <dbReference type="NCBI Taxonomy" id="2828781"/>
    <lineage>
        <taxon>Bacteria</taxon>
        <taxon>Bacillati</taxon>
        <taxon>Bacillota</taxon>
        <taxon>Clostridia</taxon>
        <taxon>Eubacteriales</taxon>
        <taxon>Clostridiaceae</taxon>
        <taxon>Oceanirhabdus</taxon>
    </lineage>
</organism>
<dbReference type="PANTHER" id="PTHR21016">
    <property type="entry name" value="BETA-AMYLOID BINDING PROTEIN-RELATED"/>
    <property type="match status" value="1"/>
</dbReference>
<feature type="transmembrane region" description="Helical" evidence="7">
    <location>
        <begin position="33"/>
        <end position="55"/>
    </location>
</feature>
<keyword evidence="5 7" id="KW-0472">Membrane</keyword>
<keyword evidence="6" id="KW-0325">Glycoprotein</keyword>
<dbReference type="InterPro" id="IPR007829">
    <property type="entry name" value="TM2"/>
</dbReference>
<dbReference type="InterPro" id="IPR050932">
    <property type="entry name" value="TM2D1-3-like"/>
</dbReference>
<evidence type="ECO:0000313" key="10">
    <source>
        <dbReference type="Proteomes" id="UP001056429"/>
    </source>
</evidence>
<keyword evidence="2 7" id="KW-0812">Transmembrane</keyword>
<dbReference type="AlphaFoldDB" id="A0A9J6P8W5"/>
<feature type="domain" description="TM2" evidence="8">
    <location>
        <begin position="4"/>
        <end position="52"/>
    </location>
</feature>
<proteinExistence type="predicted"/>
<reference evidence="9" key="2">
    <citation type="submission" date="2021-04" db="EMBL/GenBank/DDBJ databases">
        <authorList>
            <person name="Dong X."/>
        </authorList>
    </citation>
    <scope>NUCLEOTIDE SEQUENCE</scope>
    <source>
        <strain evidence="9">ZWT</strain>
    </source>
</reference>
<keyword evidence="10" id="KW-1185">Reference proteome</keyword>
<accession>A0A9J6P8W5</accession>
<dbReference type="PANTHER" id="PTHR21016:SF7">
    <property type="entry name" value="TM2 DOMAIN-CONTAINING PROTEIN 3"/>
    <property type="match status" value="1"/>
</dbReference>
<keyword evidence="3" id="KW-0732">Signal</keyword>
<dbReference type="RefSeq" id="WP_250860998.1">
    <property type="nucleotide sequence ID" value="NZ_JAGSOJ010000004.1"/>
</dbReference>
<evidence type="ECO:0000259" key="8">
    <source>
        <dbReference type="Pfam" id="PF05154"/>
    </source>
</evidence>
<feature type="transmembrane region" description="Helical" evidence="7">
    <location>
        <begin position="7"/>
        <end position="27"/>
    </location>
</feature>
<comment type="subcellular location">
    <subcellularLocation>
        <location evidence="1">Membrane</location>
        <topology evidence="1">Multi-pass membrane protein</topology>
    </subcellularLocation>
</comment>
<sequence length="71" mass="7680">MRSEKEWLPTLLLCLFAGGLGIHRFYAGKTGTGIIMLLTAGGCGIWALIDLIMIVTGNFTDAEGRPILNEK</sequence>
<dbReference type="GO" id="GO:0016020">
    <property type="term" value="C:membrane"/>
    <property type="evidence" value="ECO:0007669"/>
    <property type="project" value="UniProtKB-SubCell"/>
</dbReference>